<dbReference type="SUPFAM" id="SSF48371">
    <property type="entry name" value="ARM repeat"/>
    <property type="match status" value="1"/>
</dbReference>
<name>A0ABD2QCD8_9PLAT</name>
<evidence type="ECO:0000313" key="1">
    <source>
        <dbReference type="EMBL" id="KAL3317206.1"/>
    </source>
</evidence>
<dbReference type="EMBL" id="JBJKFK010000414">
    <property type="protein sequence ID" value="KAL3317206.1"/>
    <property type="molecule type" value="Genomic_DNA"/>
</dbReference>
<organism evidence="1 2">
    <name type="scientific">Cichlidogyrus casuarinus</name>
    <dbReference type="NCBI Taxonomy" id="1844966"/>
    <lineage>
        <taxon>Eukaryota</taxon>
        <taxon>Metazoa</taxon>
        <taxon>Spiralia</taxon>
        <taxon>Lophotrochozoa</taxon>
        <taxon>Platyhelminthes</taxon>
        <taxon>Monogenea</taxon>
        <taxon>Monopisthocotylea</taxon>
        <taxon>Dactylogyridea</taxon>
        <taxon>Ancyrocephalidae</taxon>
        <taxon>Cichlidogyrus</taxon>
    </lineage>
</organism>
<accession>A0ABD2QCD8</accession>
<reference evidence="1 2" key="1">
    <citation type="submission" date="2024-11" db="EMBL/GenBank/DDBJ databases">
        <title>Adaptive evolution of stress response genes in parasites aligns with host niche diversity.</title>
        <authorList>
            <person name="Hahn C."/>
            <person name="Resl P."/>
        </authorList>
    </citation>
    <scope>NUCLEOTIDE SEQUENCE [LARGE SCALE GENOMIC DNA]</scope>
    <source>
        <strain evidence="1">EGGRZ-B1_66</strain>
        <tissue evidence="1">Body</tissue>
    </source>
</reference>
<comment type="caution">
    <text evidence="1">The sequence shown here is derived from an EMBL/GenBank/DDBJ whole genome shotgun (WGS) entry which is preliminary data.</text>
</comment>
<keyword evidence="2" id="KW-1185">Reference proteome</keyword>
<dbReference type="Proteomes" id="UP001626550">
    <property type="component" value="Unassembled WGS sequence"/>
</dbReference>
<evidence type="ECO:0000313" key="2">
    <source>
        <dbReference type="Proteomes" id="UP001626550"/>
    </source>
</evidence>
<proteinExistence type="predicted"/>
<sequence length="795" mass="90729">MITTLHEWVTENNMQVLRRYMCVLMETYMKLDQEKVLLYLESPEECLAAGGCMTMSGEQFTADSFWYPDGANSSTVIQNSDLTMPATASRSASVKLIPATTCCQLAENQIVLFARNYQICPLLIEMLEEAYSQSTVTEALNLRREVVLRVLQMLIKILQYRAQHQSQSIGEETSKFDPAQVLRLFKNIALVLEKEQIQGQEIIRSMANDRISTDESAALICYCRSLLLTSRFVIYAPSITEQGVQASLSANPEMIQMCKATISRLQLVMKMPDNKVPIMAIRLCAARSINWICDHVMFPDAVLSEGNQIQSLMEDCMNLISVATQSETKMHLLKMICTLLDFIDPQNVNLVTESLLMLLQRLWELGDDASLRGAIIDTLASLIMQFKAGHERHELDDQFMDQIQEVVVQLIASAIFQDEIFENVLNMWYNLFNPWSLLLINTANLMLMYIVNGRLVKTETRLSFLSTYTEPFWGQIFKAWTPEYHADRSELEQNSWTSFFEELCRVYRPDLGQIMSDDSDEERRFLLANMTLLKDWVTVFLDQFVTTQKDDLVRQLCLLVPSLIGNIVLLIQNRKKSIAVKVRYHKQLCLARFALYKETVALIPIILHLAETTQVDEESINQGSQNANILRQLHEIGQSGQIPTMNLDATKKLLTDWKESLDKSSGTANEKYCYTLAALRIFVFLTEVDRGEELFSKYLETVISCCVQTVLLHRSENSVNDFSFGAMNLDPIDEYPTHLQTVTQLVQNLQLVLNEWIQLVGGSDTANNILQEHVDSTIVDQLQWILTSLDSPTDE</sequence>
<protein>
    <submittedName>
        <fullName evidence="1">Uncharacterized protein</fullName>
    </submittedName>
</protein>
<gene>
    <name evidence="1" type="ORF">Ciccas_004142</name>
</gene>
<dbReference type="InterPro" id="IPR016024">
    <property type="entry name" value="ARM-type_fold"/>
</dbReference>
<dbReference type="AlphaFoldDB" id="A0ABD2QCD8"/>